<evidence type="ECO:0000313" key="1">
    <source>
        <dbReference type="EMBL" id="CDW71231.1"/>
    </source>
</evidence>
<reference evidence="1 2" key="1">
    <citation type="submission" date="2014-06" db="EMBL/GenBank/DDBJ databases">
        <authorList>
            <person name="Swart Estienne"/>
        </authorList>
    </citation>
    <scope>NUCLEOTIDE SEQUENCE [LARGE SCALE GENOMIC DNA]</scope>
    <source>
        <strain evidence="1 2">130c</strain>
    </source>
</reference>
<gene>
    <name evidence="1" type="primary">Contig13832.g14760</name>
    <name evidence="1" type="ORF">STYLEM_172</name>
</gene>
<dbReference type="Proteomes" id="UP000039865">
    <property type="component" value="Unassembled WGS sequence"/>
</dbReference>
<evidence type="ECO:0000313" key="2">
    <source>
        <dbReference type="Proteomes" id="UP000039865"/>
    </source>
</evidence>
<dbReference type="EMBL" id="CCKQ01000163">
    <property type="protein sequence ID" value="CDW71231.1"/>
    <property type="molecule type" value="Genomic_DNA"/>
</dbReference>
<dbReference type="AlphaFoldDB" id="A0A077ZRW9"/>
<dbReference type="InParanoid" id="A0A077ZRW9"/>
<accession>A0A077ZRW9</accession>
<sequence length="94" mass="10944">MGKSSSKMTRQCSFELRGDETPKDKLKAIMTYIGEEKLFDELKERQFDDDLTTFMEEIGQLELSGNLNDFYDNLTDSQAEALIKWYEQNATDEN</sequence>
<proteinExistence type="predicted"/>
<protein>
    <submittedName>
        <fullName evidence="1">Uncharacterized protein</fullName>
    </submittedName>
</protein>
<name>A0A077ZRW9_STYLE</name>
<organism evidence="1 2">
    <name type="scientific">Stylonychia lemnae</name>
    <name type="common">Ciliate</name>
    <dbReference type="NCBI Taxonomy" id="5949"/>
    <lineage>
        <taxon>Eukaryota</taxon>
        <taxon>Sar</taxon>
        <taxon>Alveolata</taxon>
        <taxon>Ciliophora</taxon>
        <taxon>Intramacronucleata</taxon>
        <taxon>Spirotrichea</taxon>
        <taxon>Stichotrichia</taxon>
        <taxon>Sporadotrichida</taxon>
        <taxon>Oxytrichidae</taxon>
        <taxon>Stylonychinae</taxon>
        <taxon>Stylonychia</taxon>
    </lineage>
</organism>
<keyword evidence="2" id="KW-1185">Reference proteome</keyword>